<dbReference type="SUPFAM" id="SSF46626">
    <property type="entry name" value="Cytochrome c"/>
    <property type="match status" value="1"/>
</dbReference>
<evidence type="ECO:0000256" key="2">
    <source>
        <dbReference type="ARBA" id="ARBA00006488"/>
    </source>
</evidence>
<feature type="domain" description="Cytochrome c" evidence="17">
    <location>
        <begin position="99"/>
        <end position="200"/>
    </location>
</feature>
<sequence>MVGLRGVSSRPTTGAREGTKRHDDASTEATRQAISNPLPLSLPQFARYNKGIALAAASTATAGLTLLSPAAPSAKCDDVLHAPTLPWEHMGLLSSYDCASLRRGFQVYRQVCATCHSIERIHYRELVGVTHSTEELVEMASEVEVVDGPNDEGEMFERPAKLTDPLPRPYENEEQGRLANGGAYPPDLSLMVKARHSGQDYLFSLLTGYCDPPAGKDVMPGLYYNPYFPRGHDRDAPAAERRRRGVRGRHARDDQPAGTRRGAIPELVSDPGWTFFNVLGIVFSEDGVRRSRRFFFKRCAEPEADGRKKDAFTYMMVLGMTALVTGYYKRFRWSILKTRSISYVK</sequence>
<evidence type="ECO:0000256" key="3">
    <source>
        <dbReference type="ARBA" id="ARBA00022448"/>
    </source>
</evidence>
<keyword evidence="12" id="KW-0496">Mitochondrion</keyword>
<evidence type="ECO:0000256" key="5">
    <source>
        <dbReference type="ARBA" id="ARBA00022660"/>
    </source>
</evidence>
<evidence type="ECO:0000259" key="17">
    <source>
        <dbReference type="PROSITE" id="PS51007"/>
    </source>
</evidence>
<dbReference type="GO" id="GO:0006122">
    <property type="term" value="P:mitochondrial electron transport, ubiquinol to cytochrome c"/>
    <property type="evidence" value="ECO:0007669"/>
    <property type="project" value="TreeGrafter"/>
</dbReference>
<evidence type="ECO:0000256" key="16">
    <source>
        <dbReference type="SAM" id="Phobius"/>
    </source>
</evidence>
<evidence type="ECO:0000256" key="10">
    <source>
        <dbReference type="ARBA" id="ARBA00022989"/>
    </source>
</evidence>
<keyword evidence="10 16" id="KW-1133">Transmembrane helix</keyword>
<dbReference type="Proteomes" id="UP000266841">
    <property type="component" value="Unassembled WGS sequence"/>
</dbReference>
<dbReference type="Pfam" id="PF02167">
    <property type="entry name" value="Cytochrom_C1"/>
    <property type="match status" value="1"/>
</dbReference>
<dbReference type="PRINTS" id="PR00603">
    <property type="entry name" value="CYTOCHROMEC1"/>
</dbReference>
<dbReference type="PANTHER" id="PTHR10266:SF3">
    <property type="entry name" value="CYTOCHROME C1, HEME PROTEIN, MITOCHONDRIAL"/>
    <property type="match status" value="1"/>
</dbReference>
<comment type="cofactor">
    <cofactor evidence="14">
        <name>heme c</name>
        <dbReference type="ChEBI" id="CHEBI:61717"/>
    </cofactor>
    <text evidence="14">Binds 1 heme c group covalently per subunit.</text>
</comment>
<evidence type="ECO:0000256" key="11">
    <source>
        <dbReference type="ARBA" id="ARBA00023004"/>
    </source>
</evidence>
<evidence type="ECO:0000256" key="7">
    <source>
        <dbReference type="ARBA" id="ARBA00022723"/>
    </source>
</evidence>
<feature type="region of interest" description="Disordered" evidence="15">
    <location>
        <begin position="149"/>
        <end position="182"/>
    </location>
</feature>
<name>K0SJ97_THAOC</name>
<keyword evidence="8" id="KW-0999">Mitochondrion inner membrane</keyword>
<protein>
    <recommendedName>
        <fullName evidence="17">Cytochrome c domain-containing protein</fullName>
    </recommendedName>
</protein>
<proteinExistence type="inferred from homology"/>
<evidence type="ECO:0000256" key="4">
    <source>
        <dbReference type="ARBA" id="ARBA00022617"/>
    </source>
</evidence>
<keyword evidence="11 14" id="KW-0408">Iron</keyword>
<dbReference type="AlphaFoldDB" id="K0SJ97"/>
<keyword evidence="5" id="KW-0679">Respiratory chain</keyword>
<evidence type="ECO:0000256" key="12">
    <source>
        <dbReference type="ARBA" id="ARBA00023128"/>
    </source>
</evidence>
<evidence type="ECO:0000256" key="1">
    <source>
        <dbReference type="ARBA" id="ARBA00004273"/>
    </source>
</evidence>
<keyword evidence="7 14" id="KW-0479">Metal-binding</keyword>
<comment type="subcellular location">
    <subcellularLocation>
        <location evidence="1">Mitochondrion inner membrane</location>
    </subcellularLocation>
</comment>
<keyword evidence="4 14" id="KW-0349">Heme</keyword>
<dbReference type="Gene3D" id="1.20.5.100">
    <property type="entry name" value="Cytochrome c1, transmembrane anchor, C-terminal"/>
    <property type="match status" value="1"/>
</dbReference>
<dbReference type="PROSITE" id="PS51007">
    <property type="entry name" value="CYTC"/>
    <property type="match status" value="1"/>
</dbReference>
<accession>K0SJ97</accession>
<gene>
    <name evidence="18" type="ORF">THAOC_21319</name>
</gene>
<organism evidence="18 19">
    <name type="scientific">Thalassiosira oceanica</name>
    <name type="common">Marine diatom</name>
    <dbReference type="NCBI Taxonomy" id="159749"/>
    <lineage>
        <taxon>Eukaryota</taxon>
        <taxon>Sar</taxon>
        <taxon>Stramenopiles</taxon>
        <taxon>Ochrophyta</taxon>
        <taxon>Bacillariophyta</taxon>
        <taxon>Coscinodiscophyceae</taxon>
        <taxon>Thalassiosirophycidae</taxon>
        <taxon>Thalassiosirales</taxon>
        <taxon>Thalassiosiraceae</taxon>
        <taxon>Thalassiosira</taxon>
    </lineage>
</organism>
<dbReference type="EMBL" id="AGNL01024940">
    <property type="protein sequence ID" value="EJK58547.1"/>
    <property type="molecule type" value="Genomic_DNA"/>
</dbReference>
<comment type="similarity">
    <text evidence="2">Belongs to the cytochrome c family.</text>
</comment>
<feature type="transmembrane region" description="Helical" evidence="16">
    <location>
        <begin position="311"/>
        <end position="328"/>
    </location>
</feature>
<keyword evidence="3" id="KW-0813">Transport</keyword>
<feature type="region of interest" description="Disordered" evidence="15">
    <location>
        <begin position="1"/>
        <end position="33"/>
    </location>
</feature>
<dbReference type="PANTHER" id="PTHR10266">
    <property type="entry name" value="CYTOCHROME C1"/>
    <property type="match status" value="1"/>
</dbReference>
<evidence type="ECO:0000256" key="6">
    <source>
        <dbReference type="ARBA" id="ARBA00022692"/>
    </source>
</evidence>
<feature type="binding site" description="covalent" evidence="14">
    <location>
        <position position="115"/>
    </location>
    <ligand>
        <name>heme c</name>
        <dbReference type="ChEBI" id="CHEBI:61717"/>
    </ligand>
</feature>
<dbReference type="GO" id="GO:0046872">
    <property type="term" value="F:metal ion binding"/>
    <property type="evidence" value="ECO:0007669"/>
    <property type="project" value="UniProtKB-KW"/>
</dbReference>
<dbReference type="Gene3D" id="1.10.760.10">
    <property type="entry name" value="Cytochrome c-like domain"/>
    <property type="match status" value="1"/>
</dbReference>
<comment type="caution">
    <text evidence="18">The sequence shown here is derived from an EMBL/GenBank/DDBJ whole genome shotgun (WGS) entry which is preliminary data.</text>
</comment>
<feature type="region of interest" description="Disordered" evidence="15">
    <location>
        <begin position="233"/>
        <end position="264"/>
    </location>
</feature>
<feature type="binding site" description="covalent" evidence="14">
    <location>
        <position position="112"/>
    </location>
    <ligand>
        <name>heme c</name>
        <dbReference type="ChEBI" id="CHEBI:61717"/>
    </ligand>
</feature>
<evidence type="ECO:0000256" key="13">
    <source>
        <dbReference type="ARBA" id="ARBA00023136"/>
    </source>
</evidence>
<dbReference type="eggNOG" id="KOG3052">
    <property type="taxonomic scope" value="Eukaryota"/>
</dbReference>
<reference evidence="18 19" key="1">
    <citation type="journal article" date="2012" name="Genome Biol.">
        <title>Genome and low-iron response of an oceanic diatom adapted to chronic iron limitation.</title>
        <authorList>
            <person name="Lommer M."/>
            <person name="Specht M."/>
            <person name="Roy A.S."/>
            <person name="Kraemer L."/>
            <person name="Andreson R."/>
            <person name="Gutowska M.A."/>
            <person name="Wolf J."/>
            <person name="Bergner S.V."/>
            <person name="Schilhabel M.B."/>
            <person name="Klostermeier U.C."/>
            <person name="Beiko R.G."/>
            <person name="Rosenstiel P."/>
            <person name="Hippler M."/>
            <person name="Laroche J."/>
        </authorList>
    </citation>
    <scope>NUCLEOTIDE SEQUENCE [LARGE SCALE GENOMIC DNA]</scope>
    <source>
        <strain evidence="18 19">CCMP1005</strain>
    </source>
</reference>
<evidence type="ECO:0000256" key="9">
    <source>
        <dbReference type="ARBA" id="ARBA00022982"/>
    </source>
</evidence>
<keyword evidence="19" id="KW-1185">Reference proteome</keyword>
<feature type="compositionally biased region" description="Basic residues" evidence="15">
    <location>
        <begin position="241"/>
        <end position="250"/>
    </location>
</feature>
<dbReference type="GO" id="GO:0005743">
    <property type="term" value="C:mitochondrial inner membrane"/>
    <property type="evidence" value="ECO:0007669"/>
    <property type="project" value="UniProtKB-SubCell"/>
</dbReference>
<dbReference type="GO" id="GO:0009055">
    <property type="term" value="F:electron transfer activity"/>
    <property type="evidence" value="ECO:0007669"/>
    <property type="project" value="InterPro"/>
</dbReference>
<evidence type="ECO:0000313" key="18">
    <source>
        <dbReference type="EMBL" id="EJK58547.1"/>
    </source>
</evidence>
<dbReference type="GO" id="GO:0020037">
    <property type="term" value="F:heme binding"/>
    <property type="evidence" value="ECO:0007669"/>
    <property type="project" value="InterPro"/>
</dbReference>
<evidence type="ECO:0000256" key="8">
    <source>
        <dbReference type="ARBA" id="ARBA00022792"/>
    </source>
</evidence>
<evidence type="ECO:0000313" key="19">
    <source>
        <dbReference type="Proteomes" id="UP000266841"/>
    </source>
</evidence>
<dbReference type="InterPro" id="IPR009056">
    <property type="entry name" value="Cyt_c-like_dom"/>
</dbReference>
<dbReference type="SUPFAM" id="SSF81496">
    <property type="entry name" value="Cytochrome c1 subunit of cytochrome bc1 complex (Ubiquinol-cytochrome c reductase), transmembrane anchor"/>
    <property type="match status" value="1"/>
</dbReference>
<dbReference type="InterPro" id="IPR002326">
    <property type="entry name" value="Cyt_c1"/>
</dbReference>
<dbReference type="OrthoDB" id="5925at2759"/>
<evidence type="ECO:0000256" key="15">
    <source>
        <dbReference type="SAM" id="MobiDB-lite"/>
    </source>
</evidence>
<feature type="binding site" description="covalent" evidence="14">
    <location>
        <position position="116"/>
    </location>
    <ligand>
        <name>heme c</name>
        <dbReference type="ChEBI" id="CHEBI:61717"/>
    </ligand>
</feature>
<keyword evidence="13 16" id="KW-0472">Membrane</keyword>
<dbReference type="InterPro" id="IPR021157">
    <property type="entry name" value="Cyt_c1_TM_anchor_C"/>
</dbReference>
<evidence type="ECO:0000256" key="14">
    <source>
        <dbReference type="PIRSR" id="PIRSR602326-1"/>
    </source>
</evidence>
<keyword evidence="6 16" id="KW-0812">Transmembrane</keyword>
<dbReference type="InterPro" id="IPR036909">
    <property type="entry name" value="Cyt_c-like_dom_sf"/>
</dbReference>
<keyword evidence="9" id="KW-0249">Electron transport</keyword>